<accession>A0ABP8CTT7</accession>
<protein>
    <recommendedName>
        <fullName evidence="1">Aminoglycoside phosphotransferase domain-containing protein</fullName>
    </recommendedName>
</protein>
<sequence>MDLAGYVAVINERHELPGDAAVELRRGQFHDVVLTATTAYRFPRHEAARALLPGRAAVLAILAARDLGFAVPAPLAPPDADEPVGRCFLATTRVPGEPLPAGSTHDGVGAGLGQALAALAEATECVGNLVGAPEPHRWADFAAGVERELFPLMSAPGRRRARKELDGVLALPAPVTPVLVHGDLGGGNLLWDAGPPLRLAGVVDWDGLFVGSPANDVASVAATYGWEIAAQAARSAAYAGEILSQARQIRATFALQQALPALRSGDIARLDDGLQAYRARRIGR</sequence>
<feature type="domain" description="Aminoglycoside phosphotransferase" evidence="1">
    <location>
        <begin position="40"/>
        <end position="239"/>
    </location>
</feature>
<dbReference type="InterPro" id="IPR002575">
    <property type="entry name" value="Aminoglycoside_PTrfase"/>
</dbReference>
<dbReference type="Pfam" id="PF01636">
    <property type="entry name" value="APH"/>
    <property type="match status" value="1"/>
</dbReference>
<evidence type="ECO:0000313" key="3">
    <source>
        <dbReference type="Proteomes" id="UP001500620"/>
    </source>
</evidence>
<dbReference type="EMBL" id="BAABAT010000001">
    <property type="protein sequence ID" value="GAA4243327.1"/>
    <property type="molecule type" value="Genomic_DNA"/>
</dbReference>
<comment type="caution">
    <text evidence="2">The sequence shown here is derived from an EMBL/GenBank/DDBJ whole genome shotgun (WGS) entry which is preliminary data.</text>
</comment>
<gene>
    <name evidence="2" type="ORF">GCM10022255_001950</name>
</gene>
<organism evidence="2 3">
    <name type="scientific">Dactylosporangium darangshiense</name>
    <dbReference type="NCBI Taxonomy" id="579108"/>
    <lineage>
        <taxon>Bacteria</taxon>
        <taxon>Bacillati</taxon>
        <taxon>Actinomycetota</taxon>
        <taxon>Actinomycetes</taxon>
        <taxon>Micromonosporales</taxon>
        <taxon>Micromonosporaceae</taxon>
        <taxon>Dactylosporangium</taxon>
    </lineage>
</organism>
<proteinExistence type="predicted"/>
<name>A0ABP8CTT7_9ACTN</name>
<dbReference type="RefSeq" id="WP_345120151.1">
    <property type="nucleotide sequence ID" value="NZ_BAABAT010000001.1"/>
</dbReference>
<dbReference type="PANTHER" id="PTHR21310">
    <property type="entry name" value="AMINOGLYCOSIDE PHOSPHOTRANSFERASE-RELATED-RELATED"/>
    <property type="match status" value="1"/>
</dbReference>
<evidence type="ECO:0000259" key="1">
    <source>
        <dbReference type="Pfam" id="PF01636"/>
    </source>
</evidence>
<dbReference type="InterPro" id="IPR051678">
    <property type="entry name" value="AGP_Transferase"/>
</dbReference>
<reference evidence="3" key="1">
    <citation type="journal article" date="2019" name="Int. J. Syst. Evol. Microbiol.">
        <title>The Global Catalogue of Microorganisms (GCM) 10K type strain sequencing project: providing services to taxonomists for standard genome sequencing and annotation.</title>
        <authorList>
            <consortium name="The Broad Institute Genomics Platform"/>
            <consortium name="The Broad Institute Genome Sequencing Center for Infectious Disease"/>
            <person name="Wu L."/>
            <person name="Ma J."/>
        </authorList>
    </citation>
    <scope>NUCLEOTIDE SEQUENCE [LARGE SCALE GENOMIC DNA]</scope>
    <source>
        <strain evidence="3">JCM 17441</strain>
    </source>
</reference>
<evidence type="ECO:0000313" key="2">
    <source>
        <dbReference type="EMBL" id="GAA4243327.1"/>
    </source>
</evidence>
<keyword evidence="3" id="KW-1185">Reference proteome</keyword>
<dbReference type="PANTHER" id="PTHR21310:SF15">
    <property type="entry name" value="AMINOGLYCOSIDE PHOSPHOTRANSFERASE DOMAIN-CONTAINING PROTEIN"/>
    <property type="match status" value="1"/>
</dbReference>
<dbReference type="SUPFAM" id="SSF56112">
    <property type="entry name" value="Protein kinase-like (PK-like)"/>
    <property type="match status" value="1"/>
</dbReference>
<dbReference type="Proteomes" id="UP001500620">
    <property type="component" value="Unassembled WGS sequence"/>
</dbReference>
<dbReference type="InterPro" id="IPR011009">
    <property type="entry name" value="Kinase-like_dom_sf"/>
</dbReference>
<dbReference type="Gene3D" id="3.90.1200.10">
    <property type="match status" value="1"/>
</dbReference>